<feature type="non-terminal residue" evidence="1">
    <location>
        <position position="143"/>
    </location>
</feature>
<organism>
    <name type="scientific">Solenopsis invicta</name>
    <name type="common">Red imported fire ant</name>
    <name type="synonym">Solenopsis wagneri</name>
    <dbReference type="NCBI Taxonomy" id="13686"/>
    <lineage>
        <taxon>Eukaryota</taxon>
        <taxon>Metazoa</taxon>
        <taxon>Ecdysozoa</taxon>
        <taxon>Arthropoda</taxon>
        <taxon>Hexapoda</taxon>
        <taxon>Insecta</taxon>
        <taxon>Pterygota</taxon>
        <taxon>Neoptera</taxon>
        <taxon>Endopterygota</taxon>
        <taxon>Hymenoptera</taxon>
        <taxon>Apocrita</taxon>
        <taxon>Aculeata</taxon>
        <taxon>Formicoidea</taxon>
        <taxon>Formicidae</taxon>
        <taxon>Myrmicinae</taxon>
        <taxon>Solenopsis</taxon>
    </lineage>
</organism>
<protein>
    <submittedName>
        <fullName evidence="1">Uncharacterized protein</fullName>
    </submittedName>
</protein>
<dbReference type="EMBL" id="GL767371">
    <property type="protein sequence ID" value="EFZ13751.1"/>
    <property type="molecule type" value="Genomic_DNA"/>
</dbReference>
<proteinExistence type="predicted"/>
<name>E9J0A2_SOLIN</name>
<feature type="non-terminal residue" evidence="1">
    <location>
        <position position="1"/>
    </location>
</feature>
<gene>
    <name evidence="1" type="ORF">SINV_05039</name>
</gene>
<dbReference type="AlphaFoldDB" id="E9J0A2"/>
<accession>E9J0A2</accession>
<dbReference type="HOGENOM" id="CLU_1811078_0_0_1"/>
<reference evidence="1" key="1">
    <citation type="journal article" date="2011" name="Proc. Natl. Acad. Sci. U.S.A.">
        <title>The genome of the fire ant Solenopsis invicta.</title>
        <authorList>
            <person name="Wurm Y."/>
            <person name="Wang J."/>
            <person name="Riba-Grognuz O."/>
            <person name="Corona M."/>
            <person name="Nygaard S."/>
            <person name="Hunt B.G."/>
            <person name="Ingram K.K."/>
            <person name="Falquet L."/>
            <person name="Nipitwattanaphon M."/>
            <person name="Gotzek D."/>
            <person name="Dijkstra M.B."/>
            <person name="Oettler J."/>
            <person name="Comtesse F."/>
            <person name="Shih C.J."/>
            <person name="Wu W.J."/>
            <person name="Yang C.C."/>
            <person name="Thomas J."/>
            <person name="Beaudoing E."/>
            <person name="Pradervand S."/>
            <person name="Flegel V."/>
            <person name="Cook E.D."/>
            <person name="Fabbretti R."/>
            <person name="Stockinger H."/>
            <person name="Long L."/>
            <person name="Farmerie W.G."/>
            <person name="Oakey J."/>
            <person name="Boomsma J.J."/>
            <person name="Pamilo P."/>
            <person name="Yi S.V."/>
            <person name="Heinze J."/>
            <person name="Goodisman M.A."/>
            <person name="Farinelli L."/>
            <person name="Harshman K."/>
            <person name="Hulo N."/>
            <person name="Cerutti L."/>
            <person name="Xenarios I."/>
            <person name="Shoemaker D."/>
            <person name="Keller L."/>
        </authorList>
    </citation>
    <scope>NUCLEOTIDE SEQUENCE [LARGE SCALE GENOMIC DNA]</scope>
</reference>
<evidence type="ECO:0000313" key="1">
    <source>
        <dbReference type="EMBL" id="EFZ13751.1"/>
    </source>
</evidence>
<sequence>IVRIVPCCMQSSERIHGFLKQLGGVATAAFSSSPRCAYSCGCLRLGDRRAGNTEEYIILTLEQASVLSSTTERPFLPVLTPKAPKRFRYTYRRPQSHHRDTTAEFSHTLLLANKNVCARAHLVSSTMTIRRLLLMYPELETLL</sequence>